<dbReference type="Pfam" id="PF13535">
    <property type="entry name" value="ATP-grasp_4"/>
    <property type="match status" value="1"/>
</dbReference>
<dbReference type="InterPro" id="IPR040570">
    <property type="entry name" value="LAL_C2"/>
</dbReference>
<sequence length="457" mass="51182">MKQALIFLENVALRPMLRRAAYARKQGYACYLIYSPLKEFEQAALAEMEADLGMHLFERIETTTCFELPHLRNLVRSIASEADVKGLTGMLGLFTVDGLLGAHTATLAAELGVPTQNPDALYRANNKYLMRDALRHAGVPTVDFGMAYDEQTAVEHARRIGFPVILKPVTGAASHLILKCEDEQQVIERFRMALEKLPTSANASIYEGAHVYADRAGVEHQFDPLKGMLVEGYLSGREASVEMVITEQEAVPLLVHDKIVMTEGERVFYEHLLVVPPMRFTDEEVQQMKDYATSAVRALGLQNCLSHVELRYDDRLGPQILEINPRVGGMCVADSLEALVGFDVLKAQVEQATGTFELQDAYPVKDEKYGMFTLYPPHSGVFEAVEGLEELNQLPGMVFSRLVYPIGTKIDGDDEEVFLLMCWVRGDSYESIIETYEQAERLVTFSVRKEEKASQEV</sequence>
<dbReference type="GO" id="GO:0005524">
    <property type="term" value="F:ATP binding"/>
    <property type="evidence" value="ECO:0007669"/>
    <property type="project" value="UniProtKB-UniRule"/>
</dbReference>
<evidence type="ECO:0000256" key="1">
    <source>
        <dbReference type="ARBA" id="ARBA00022598"/>
    </source>
</evidence>
<dbReference type="Pfam" id="PF18603">
    <property type="entry name" value="LAL_C2"/>
    <property type="match status" value="1"/>
</dbReference>
<keyword evidence="1" id="KW-0436">Ligase</keyword>
<accession>A0A316D5K6</accession>
<dbReference type="PANTHER" id="PTHR43585">
    <property type="entry name" value="FUMIPYRROLE BIOSYNTHESIS PROTEIN C"/>
    <property type="match status" value="1"/>
</dbReference>
<gene>
    <name evidence="6" type="ORF">C7459_116105</name>
</gene>
<evidence type="ECO:0000313" key="6">
    <source>
        <dbReference type="EMBL" id="PWK07946.1"/>
    </source>
</evidence>
<dbReference type="SUPFAM" id="SSF56059">
    <property type="entry name" value="Glutathione synthetase ATP-binding domain-like"/>
    <property type="match status" value="1"/>
</dbReference>
<keyword evidence="2 4" id="KW-0547">Nucleotide-binding</keyword>
<dbReference type="GO" id="GO:0046872">
    <property type="term" value="F:metal ion binding"/>
    <property type="evidence" value="ECO:0007669"/>
    <property type="project" value="InterPro"/>
</dbReference>
<keyword evidence="7" id="KW-1185">Reference proteome</keyword>
<dbReference type="InterPro" id="IPR052032">
    <property type="entry name" value="ATP-dep_AA_Ligase"/>
</dbReference>
<dbReference type="RefSeq" id="WP_109690548.1">
    <property type="nucleotide sequence ID" value="NZ_QGGL01000016.1"/>
</dbReference>
<keyword evidence="3 4" id="KW-0067">ATP-binding</keyword>
<protein>
    <submittedName>
        <fullName evidence="6">ATP-grasp domain-containing protein</fullName>
    </submittedName>
</protein>
<dbReference type="AlphaFoldDB" id="A0A316D5K6"/>
<dbReference type="Proteomes" id="UP000245634">
    <property type="component" value="Unassembled WGS sequence"/>
</dbReference>
<reference evidence="6 7" key="1">
    <citation type="submission" date="2018-05" db="EMBL/GenBank/DDBJ databases">
        <title>Genomic Encyclopedia of Type Strains, Phase IV (KMG-IV): sequencing the most valuable type-strain genomes for metagenomic binning, comparative biology and taxonomic classification.</title>
        <authorList>
            <person name="Goeker M."/>
        </authorList>
    </citation>
    <scope>NUCLEOTIDE SEQUENCE [LARGE SCALE GENOMIC DNA]</scope>
    <source>
        <strain evidence="6 7">DSM 18773</strain>
    </source>
</reference>
<dbReference type="OrthoDB" id="9813261at2"/>
<organism evidence="6 7">
    <name type="scientific">Tumebacillus permanentifrigoris</name>
    <dbReference type="NCBI Taxonomy" id="378543"/>
    <lineage>
        <taxon>Bacteria</taxon>
        <taxon>Bacillati</taxon>
        <taxon>Bacillota</taxon>
        <taxon>Bacilli</taxon>
        <taxon>Bacillales</taxon>
        <taxon>Alicyclobacillaceae</taxon>
        <taxon>Tumebacillus</taxon>
    </lineage>
</organism>
<dbReference type="Gene3D" id="3.30.470.20">
    <property type="entry name" value="ATP-grasp fold, B domain"/>
    <property type="match status" value="1"/>
</dbReference>
<name>A0A316D5K6_9BACL</name>
<evidence type="ECO:0000256" key="2">
    <source>
        <dbReference type="ARBA" id="ARBA00022741"/>
    </source>
</evidence>
<evidence type="ECO:0000313" key="7">
    <source>
        <dbReference type="Proteomes" id="UP000245634"/>
    </source>
</evidence>
<dbReference type="EMBL" id="QGGL01000016">
    <property type="protein sequence ID" value="PWK07946.1"/>
    <property type="molecule type" value="Genomic_DNA"/>
</dbReference>
<evidence type="ECO:0000256" key="3">
    <source>
        <dbReference type="ARBA" id="ARBA00022840"/>
    </source>
</evidence>
<evidence type="ECO:0000259" key="5">
    <source>
        <dbReference type="PROSITE" id="PS50975"/>
    </source>
</evidence>
<evidence type="ECO:0000256" key="4">
    <source>
        <dbReference type="PROSITE-ProRule" id="PRU00409"/>
    </source>
</evidence>
<dbReference type="InterPro" id="IPR011761">
    <property type="entry name" value="ATP-grasp"/>
</dbReference>
<dbReference type="GO" id="GO:0016874">
    <property type="term" value="F:ligase activity"/>
    <property type="evidence" value="ECO:0007669"/>
    <property type="project" value="UniProtKB-KW"/>
</dbReference>
<comment type="caution">
    <text evidence="6">The sequence shown here is derived from an EMBL/GenBank/DDBJ whole genome shotgun (WGS) entry which is preliminary data.</text>
</comment>
<feature type="domain" description="ATP-grasp" evidence="5">
    <location>
        <begin position="131"/>
        <end position="353"/>
    </location>
</feature>
<dbReference type="PROSITE" id="PS50975">
    <property type="entry name" value="ATP_GRASP"/>
    <property type="match status" value="1"/>
</dbReference>
<dbReference type="PANTHER" id="PTHR43585:SF2">
    <property type="entry name" value="ATP-GRASP ENZYME FSQD"/>
    <property type="match status" value="1"/>
</dbReference>
<proteinExistence type="predicted"/>